<feature type="region of interest" description="Disordered" evidence="1">
    <location>
        <begin position="740"/>
        <end position="760"/>
    </location>
</feature>
<comment type="caution">
    <text evidence="2">The sequence shown here is derived from an EMBL/GenBank/DDBJ whole genome shotgun (WGS) entry which is preliminary data.</text>
</comment>
<organism evidence="2 3">
    <name type="scientific">Orbilia ellipsospora</name>
    <dbReference type="NCBI Taxonomy" id="2528407"/>
    <lineage>
        <taxon>Eukaryota</taxon>
        <taxon>Fungi</taxon>
        <taxon>Dikarya</taxon>
        <taxon>Ascomycota</taxon>
        <taxon>Pezizomycotina</taxon>
        <taxon>Orbiliomycetes</taxon>
        <taxon>Orbiliales</taxon>
        <taxon>Orbiliaceae</taxon>
        <taxon>Orbilia</taxon>
    </lineage>
</organism>
<accession>A0AAV9WTU6</accession>
<gene>
    <name evidence="2" type="ORF">TWF694_005267</name>
</gene>
<keyword evidence="3" id="KW-1185">Reference proteome</keyword>
<feature type="compositionally biased region" description="Acidic residues" evidence="1">
    <location>
        <begin position="743"/>
        <end position="760"/>
    </location>
</feature>
<evidence type="ECO:0000313" key="3">
    <source>
        <dbReference type="Proteomes" id="UP001365542"/>
    </source>
</evidence>
<feature type="region of interest" description="Disordered" evidence="1">
    <location>
        <begin position="599"/>
        <end position="618"/>
    </location>
</feature>
<feature type="compositionally biased region" description="Polar residues" evidence="1">
    <location>
        <begin position="661"/>
        <end position="673"/>
    </location>
</feature>
<reference evidence="2 3" key="1">
    <citation type="submission" date="2019-10" db="EMBL/GenBank/DDBJ databases">
        <authorList>
            <person name="Palmer J.M."/>
        </authorList>
    </citation>
    <scope>NUCLEOTIDE SEQUENCE [LARGE SCALE GENOMIC DNA]</scope>
    <source>
        <strain evidence="2 3">TWF694</strain>
    </source>
</reference>
<dbReference type="AlphaFoldDB" id="A0AAV9WTU6"/>
<evidence type="ECO:0000256" key="1">
    <source>
        <dbReference type="SAM" id="MobiDB-lite"/>
    </source>
</evidence>
<feature type="region of interest" description="Disordered" evidence="1">
    <location>
        <begin position="627"/>
        <end position="681"/>
    </location>
</feature>
<sequence>MVFKLKTTFLYSCVLINSFVSAKFLIGVYNLAKLDALEPGQFATPSWILCHPRSSKRWGLYAADITSRCDYPTDGENADKWRFKIPGDRNLDIGETISQFYLTGSDASLYKGEDDTPAITYDSNFKNTYFSYGYTEGSFRDAPFKLIRDGKVSALSDSNGAKNGDVLDFVGISGTHIKDRTLRLQRVSGEGGFWHIARGSALPVSDSVPEVEFQVIFDLKKAIVSTSGRVPLQDGTKAGHGYIEEDDYKLYEKMLPKQWKMGTMKGLGRGLFSKLGKSLNNVGDRVASGFKGLIGAAAGEKVEEEVVEQIPIGRHLPLGMKIVARILLLPSALGIIISVIPKGPGSAGIPNQRLCMPLRTRYHVEQIETGLDPGLFTIDPRDRGCGAQNEPGWHWDIGPSRKTPLGHTLIQLTGGPNTLREAGITHSLDPAEQLHFGILSPGRILRSEFRVKRNGVYQDFDNNSLLNATLKVGDYLEFWGPSHPEDRQLYLRSLFHATLDRGIWVVVREKAEGEIIMDYGLVPPVELRVVDLGFNEIADRYSMEDDDDLKDDVRYIDEITETRKKSEQKSDFCGLSKLCKATAKGIGRFFGGKPREIPRIDLQSMGSDGSPDQGDFSSRRNLRLESQENSLAFSPRDSDQGFGNDLMGIFEPRTRLKSQRRPQSVPKSKSGPQVRTGPGRSIFKPRRLMAKEVEDILQRITEKEEEATVNTGVDETIPDERPAVVAESDFGNLPTAQFRTEQVDQEEPSEFGYEGQDEEELEKVEEVEQTEEPSVISHIEEADIKLDQSAALRRRISDRRWQTYARCIQSLLRKENGEPDEEIQWLIDKGWGMYMPLDFDVAIATKRPSPPCPGNRQDIINMAIDQGHPRYVPPGATGANPQSGVGWE</sequence>
<dbReference type="EMBL" id="JAVHJO010000017">
    <property type="protein sequence ID" value="KAK6525121.1"/>
    <property type="molecule type" value="Genomic_DNA"/>
</dbReference>
<evidence type="ECO:0000313" key="2">
    <source>
        <dbReference type="EMBL" id="KAK6525121.1"/>
    </source>
</evidence>
<proteinExistence type="predicted"/>
<name>A0AAV9WTU6_9PEZI</name>
<protein>
    <submittedName>
        <fullName evidence="2">Uncharacterized protein</fullName>
    </submittedName>
</protein>
<dbReference type="Proteomes" id="UP001365542">
    <property type="component" value="Unassembled WGS sequence"/>
</dbReference>